<feature type="domain" description="Sodium/calcium exchanger membrane region" evidence="9">
    <location>
        <begin position="60"/>
        <end position="202"/>
    </location>
</feature>
<evidence type="ECO:0000256" key="6">
    <source>
        <dbReference type="ARBA" id="ARBA00022989"/>
    </source>
</evidence>
<keyword evidence="11" id="KW-1185">Reference proteome</keyword>
<feature type="transmembrane region" description="Helical" evidence="8">
    <location>
        <begin position="458"/>
        <end position="479"/>
    </location>
</feature>
<keyword evidence="3" id="KW-0050">Antiport</keyword>
<dbReference type="Pfam" id="PF01699">
    <property type="entry name" value="Na_Ca_ex"/>
    <property type="match status" value="2"/>
</dbReference>
<evidence type="ECO:0000256" key="5">
    <source>
        <dbReference type="ARBA" id="ARBA00022692"/>
    </source>
</evidence>
<comment type="subcellular location">
    <subcellularLocation>
        <location evidence="1">Membrane</location>
        <topology evidence="1">Multi-pass membrane protein</topology>
    </subcellularLocation>
</comment>
<dbReference type="PANTHER" id="PTHR12266">
    <property type="entry name" value="NA+/CA2+ K+ INDEPENDENT EXCHANGER"/>
    <property type="match status" value="1"/>
</dbReference>
<evidence type="ECO:0000259" key="9">
    <source>
        <dbReference type="Pfam" id="PF01699"/>
    </source>
</evidence>
<evidence type="ECO:0000256" key="7">
    <source>
        <dbReference type="ARBA" id="ARBA00023136"/>
    </source>
</evidence>
<feature type="transmembrane region" description="Helical" evidence="8">
    <location>
        <begin position="415"/>
        <end position="437"/>
    </location>
</feature>
<dbReference type="Proteomes" id="UP001374579">
    <property type="component" value="Unassembled WGS sequence"/>
</dbReference>
<gene>
    <name evidence="10" type="ORF">V1264_021975</name>
</gene>
<proteinExistence type="predicted"/>
<sequence>MGDSDVECRDLHTLNITDICAFVNATGDCQIDEGFINYNEFVYCQFSSHLVPLGVAILFIWWLFLFSGLAVTADDFFCPSLAVISRTLRLSHNIAGVTFLAFGNGAPDIFSAIAAIGSAKAGDAGLAIGALFGAGVFVTTVVVGAIATVHPFDAMQRPFLRDVIFYLGAVFWAFWIMWKKEITTYEAVGFILLYVFYVVVVIVGRLIYQRHRSTPLEGNSIQNTGVDSLSTSTALFADDESSPLLRPEVPGPPIVEIEKEEVLRFGRPHHEQETGAKAFFMAINPIDTEGWSEMRFYGKVYEVFKCPLMLLLKLTVPVVDEEEEDMKGWNRTLNSLQCFTGPTFAIFATDLAFNKLGGVFPVYGLVISIGGVLSIAVFCTSSADEPPKYHAGFAYLGFLVAVIWIYSMANEIVNILQMFGIVFNISNAIIGLTLLAWGNSIGDLIADLAMARQGYPRMGISACFGGPLFNLLLGIGIPFTIACIKNNGTYHLQVTLEEMFLAGGVAVSLISSLLIVPLSKFHMSRGYGVYLLILYIAFLAIALLIEINVIKNINH</sequence>
<comment type="caution">
    <text evidence="10">The sequence shown here is derived from an EMBL/GenBank/DDBJ whole genome shotgun (WGS) entry which is preliminary data.</text>
</comment>
<keyword evidence="4" id="KW-0106">Calcium</keyword>
<name>A0AAN9FX24_9CAEN</name>
<dbReference type="InterPro" id="IPR051359">
    <property type="entry name" value="CaCA_antiporter"/>
</dbReference>
<feature type="transmembrane region" description="Helical" evidence="8">
    <location>
        <begin position="50"/>
        <end position="73"/>
    </location>
</feature>
<dbReference type="PANTHER" id="PTHR12266:SF0">
    <property type="entry name" value="MITOCHONDRIAL SODIUM_CALCIUM EXCHANGER PROTEIN"/>
    <property type="match status" value="1"/>
</dbReference>
<keyword evidence="6 8" id="KW-1133">Transmembrane helix</keyword>
<keyword evidence="4" id="KW-0406">Ion transport</keyword>
<dbReference type="EMBL" id="JBAMIC010004070">
    <property type="protein sequence ID" value="KAK7087992.1"/>
    <property type="molecule type" value="Genomic_DNA"/>
</dbReference>
<accession>A0AAN9FX24</accession>
<feature type="transmembrane region" description="Helical" evidence="8">
    <location>
        <begin position="530"/>
        <end position="550"/>
    </location>
</feature>
<keyword evidence="4" id="KW-0109">Calcium transport</keyword>
<dbReference type="AlphaFoldDB" id="A0AAN9FX24"/>
<dbReference type="GO" id="GO:0006874">
    <property type="term" value="P:intracellular calcium ion homeostasis"/>
    <property type="evidence" value="ECO:0007669"/>
    <property type="project" value="TreeGrafter"/>
</dbReference>
<evidence type="ECO:0000256" key="3">
    <source>
        <dbReference type="ARBA" id="ARBA00022449"/>
    </source>
</evidence>
<keyword evidence="5 8" id="KW-0812">Transmembrane</keyword>
<reference evidence="10 11" key="1">
    <citation type="submission" date="2024-02" db="EMBL/GenBank/DDBJ databases">
        <title>Chromosome-scale genome assembly of the rough periwinkle Littorina saxatilis.</title>
        <authorList>
            <person name="De Jode A."/>
            <person name="Faria R."/>
            <person name="Formenti G."/>
            <person name="Sims Y."/>
            <person name="Smith T.P."/>
            <person name="Tracey A."/>
            <person name="Wood J.M.D."/>
            <person name="Zagrodzka Z.B."/>
            <person name="Johannesson K."/>
            <person name="Butlin R.K."/>
            <person name="Leder E.H."/>
        </authorList>
    </citation>
    <scope>NUCLEOTIDE SEQUENCE [LARGE SCALE GENOMIC DNA]</scope>
    <source>
        <strain evidence="10">Snail1</strain>
        <tissue evidence="10">Muscle</tissue>
    </source>
</reference>
<feature type="transmembrane region" description="Helical" evidence="8">
    <location>
        <begin position="499"/>
        <end position="518"/>
    </location>
</feature>
<organism evidence="10 11">
    <name type="scientific">Littorina saxatilis</name>
    <dbReference type="NCBI Taxonomy" id="31220"/>
    <lineage>
        <taxon>Eukaryota</taxon>
        <taxon>Metazoa</taxon>
        <taxon>Spiralia</taxon>
        <taxon>Lophotrochozoa</taxon>
        <taxon>Mollusca</taxon>
        <taxon>Gastropoda</taxon>
        <taxon>Caenogastropoda</taxon>
        <taxon>Littorinimorpha</taxon>
        <taxon>Littorinoidea</taxon>
        <taxon>Littorinidae</taxon>
        <taxon>Littorina</taxon>
    </lineage>
</organism>
<keyword evidence="7 8" id="KW-0472">Membrane</keyword>
<evidence type="ECO:0000256" key="1">
    <source>
        <dbReference type="ARBA" id="ARBA00004141"/>
    </source>
</evidence>
<feature type="transmembrane region" description="Helical" evidence="8">
    <location>
        <begin position="190"/>
        <end position="208"/>
    </location>
</feature>
<dbReference type="Gene3D" id="1.20.1420.30">
    <property type="entry name" value="NCX, central ion-binding region"/>
    <property type="match status" value="2"/>
</dbReference>
<dbReference type="GO" id="GO:0005432">
    <property type="term" value="F:calcium:sodium antiporter activity"/>
    <property type="evidence" value="ECO:0007669"/>
    <property type="project" value="TreeGrafter"/>
</dbReference>
<feature type="transmembrane region" description="Helical" evidence="8">
    <location>
        <begin position="391"/>
        <end position="409"/>
    </location>
</feature>
<dbReference type="GO" id="GO:0016020">
    <property type="term" value="C:membrane"/>
    <property type="evidence" value="ECO:0007669"/>
    <property type="project" value="UniProtKB-SubCell"/>
</dbReference>
<dbReference type="InterPro" id="IPR044880">
    <property type="entry name" value="NCX_ion-bd_dom_sf"/>
</dbReference>
<evidence type="ECO:0000256" key="4">
    <source>
        <dbReference type="ARBA" id="ARBA00022568"/>
    </source>
</evidence>
<dbReference type="InterPro" id="IPR004837">
    <property type="entry name" value="NaCa_Exmemb"/>
</dbReference>
<protein>
    <recommendedName>
        <fullName evidence="9">Sodium/calcium exchanger membrane region domain-containing protein</fullName>
    </recommendedName>
</protein>
<evidence type="ECO:0000313" key="11">
    <source>
        <dbReference type="Proteomes" id="UP001374579"/>
    </source>
</evidence>
<evidence type="ECO:0000256" key="8">
    <source>
        <dbReference type="SAM" id="Phobius"/>
    </source>
</evidence>
<feature type="transmembrane region" description="Helical" evidence="8">
    <location>
        <begin position="159"/>
        <end position="178"/>
    </location>
</feature>
<keyword evidence="2" id="KW-0813">Transport</keyword>
<evidence type="ECO:0000256" key="2">
    <source>
        <dbReference type="ARBA" id="ARBA00022448"/>
    </source>
</evidence>
<feature type="transmembrane region" description="Helical" evidence="8">
    <location>
        <begin position="124"/>
        <end position="147"/>
    </location>
</feature>
<evidence type="ECO:0000313" key="10">
    <source>
        <dbReference type="EMBL" id="KAK7087992.1"/>
    </source>
</evidence>
<feature type="transmembrane region" description="Helical" evidence="8">
    <location>
        <begin position="359"/>
        <end position="379"/>
    </location>
</feature>
<feature type="transmembrane region" description="Helical" evidence="8">
    <location>
        <begin position="94"/>
        <end position="118"/>
    </location>
</feature>
<feature type="domain" description="Sodium/calcium exchanger membrane region" evidence="9">
    <location>
        <begin position="394"/>
        <end position="543"/>
    </location>
</feature>